<sequence length="130" mass="14504">MAILLRNTGFGRTPRLLINKPTGLNHHRATADAAIHLSKDELVPEEAVYLVDWTGPTDEDNPRNWPSWLKVLVLCNLLIANLSFYTAPGIYSAKITSIQESLGASYEVSRQLTVRVLNPGNYETKRLITS</sequence>
<reference evidence="1" key="2">
    <citation type="submission" date="2023-01" db="EMBL/GenBank/DDBJ databases">
        <authorList>
            <person name="Petersen C."/>
        </authorList>
    </citation>
    <scope>NUCLEOTIDE SEQUENCE</scope>
    <source>
        <strain evidence="1">IBT 12815</strain>
    </source>
</reference>
<evidence type="ECO:0000313" key="1">
    <source>
        <dbReference type="EMBL" id="KAJ5598612.1"/>
    </source>
</evidence>
<dbReference type="Proteomes" id="UP001213799">
    <property type="component" value="Unassembled WGS sequence"/>
</dbReference>
<keyword evidence="2" id="KW-1185">Reference proteome</keyword>
<gene>
    <name evidence="1" type="ORF">N7537_008696</name>
</gene>
<dbReference type="AlphaFoldDB" id="A0AAD6E0Y9"/>
<dbReference type="EMBL" id="JAQJAE010000004">
    <property type="protein sequence ID" value="KAJ5598612.1"/>
    <property type="molecule type" value="Genomic_DNA"/>
</dbReference>
<dbReference type="GeneID" id="81589992"/>
<comment type="caution">
    <text evidence="1">The sequence shown here is derived from an EMBL/GenBank/DDBJ whole genome shotgun (WGS) entry which is preliminary data.</text>
</comment>
<protein>
    <submittedName>
        <fullName evidence="1">Caffeine resistance protein</fullName>
    </submittedName>
</protein>
<name>A0AAD6E0Y9_9EURO</name>
<evidence type="ECO:0000313" key="2">
    <source>
        <dbReference type="Proteomes" id="UP001213799"/>
    </source>
</evidence>
<accession>A0AAD6E0Y9</accession>
<proteinExistence type="predicted"/>
<reference evidence="1" key="1">
    <citation type="journal article" date="2023" name="IMA Fungus">
        <title>Comparative genomic study of the Penicillium genus elucidates a diverse pangenome and 15 lateral gene transfer events.</title>
        <authorList>
            <person name="Petersen C."/>
            <person name="Sorensen T."/>
            <person name="Nielsen M.R."/>
            <person name="Sondergaard T.E."/>
            <person name="Sorensen J.L."/>
            <person name="Fitzpatrick D.A."/>
            <person name="Frisvad J.C."/>
            <person name="Nielsen K.L."/>
        </authorList>
    </citation>
    <scope>NUCLEOTIDE SEQUENCE</scope>
    <source>
        <strain evidence="1">IBT 12815</strain>
    </source>
</reference>
<dbReference type="RefSeq" id="XP_056751826.1">
    <property type="nucleotide sequence ID" value="XM_056899750.1"/>
</dbReference>
<organism evidence="1 2">
    <name type="scientific">Penicillium hordei</name>
    <dbReference type="NCBI Taxonomy" id="40994"/>
    <lineage>
        <taxon>Eukaryota</taxon>
        <taxon>Fungi</taxon>
        <taxon>Dikarya</taxon>
        <taxon>Ascomycota</taxon>
        <taxon>Pezizomycotina</taxon>
        <taxon>Eurotiomycetes</taxon>
        <taxon>Eurotiomycetidae</taxon>
        <taxon>Eurotiales</taxon>
        <taxon>Aspergillaceae</taxon>
        <taxon>Penicillium</taxon>
    </lineage>
</organism>